<protein>
    <recommendedName>
        <fullName evidence="5">ZCF37</fullName>
    </recommendedName>
</protein>
<evidence type="ECO:0000256" key="2">
    <source>
        <dbReference type="SAM" id="Phobius"/>
    </source>
</evidence>
<dbReference type="InterPro" id="IPR045880">
    <property type="entry name" value="ZCF37"/>
</dbReference>
<keyword evidence="2" id="KW-1133">Transmembrane helix</keyword>
<gene>
    <name evidence="3" type="ORF">H6P81_020717</name>
</gene>
<comment type="caution">
    <text evidence="3">The sequence shown here is derived from an EMBL/GenBank/DDBJ whole genome shotgun (WGS) entry which is preliminary data.</text>
</comment>
<keyword evidence="2" id="KW-0472">Membrane</keyword>
<evidence type="ECO:0000256" key="1">
    <source>
        <dbReference type="SAM" id="MobiDB-lite"/>
    </source>
</evidence>
<dbReference type="AlphaFoldDB" id="A0AAV7DYD8"/>
<sequence>MLCGSRSFSHVDEAPWAPEAPRRTRKKNRNPYSGRGLDKFARVLAELEARREKIVSQMGPQEVPLVRFAYSNSEDWVPIVVKLKNPKGEKIADPVKPRNHHQFRRSASACFHPVSETAQKSVLEKKEAAPPLTTTTTTESEQRKTKRSFSWKLKQGGIGTLMKWRPAYNWPLVFVLILLCLAVFGRSFAIICTSVWWYMAPILTGQSEDLRKSLKKDYGRRMSGKKLTGDSKTPQSKASSPRSHLNGR</sequence>
<feature type="transmembrane region" description="Helical" evidence="2">
    <location>
        <begin position="172"/>
        <end position="199"/>
    </location>
</feature>
<keyword evidence="2" id="KW-0812">Transmembrane</keyword>
<reference evidence="3 4" key="1">
    <citation type="submission" date="2021-07" db="EMBL/GenBank/DDBJ databases">
        <title>The Aristolochia fimbriata genome: insights into angiosperm evolution, floral development and chemical biosynthesis.</title>
        <authorList>
            <person name="Jiao Y."/>
        </authorList>
    </citation>
    <scope>NUCLEOTIDE SEQUENCE [LARGE SCALE GENOMIC DNA]</scope>
    <source>
        <strain evidence="3">IBCAS-2021</strain>
        <tissue evidence="3">Leaf</tissue>
    </source>
</reference>
<keyword evidence="4" id="KW-1185">Reference proteome</keyword>
<dbReference type="PANTHER" id="PTHR35275">
    <property type="entry name" value="ZCF37"/>
    <property type="match status" value="1"/>
</dbReference>
<dbReference type="PANTHER" id="PTHR35275:SF1">
    <property type="entry name" value="OS07G0585900 PROTEIN"/>
    <property type="match status" value="1"/>
</dbReference>
<organism evidence="3 4">
    <name type="scientific">Aristolochia fimbriata</name>
    <name type="common">White veined hardy Dutchman's pipe vine</name>
    <dbReference type="NCBI Taxonomy" id="158543"/>
    <lineage>
        <taxon>Eukaryota</taxon>
        <taxon>Viridiplantae</taxon>
        <taxon>Streptophyta</taxon>
        <taxon>Embryophyta</taxon>
        <taxon>Tracheophyta</taxon>
        <taxon>Spermatophyta</taxon>
        <taxon>Magnoliopsida</taxon>
        <taxon>Magnoliidae</taxon>
        <taxon>Piperales</taxon>
        <taxon>Aristolochiaceae</taxon>
        <taxon>Aristolochia</taxon>
    </lineage>
</organism>
<dbReference type="Proteomes" id="UP000825729">
    <property type="component" value="Unassembled WGS sequence"/>
</dbReference>
<feature type="region of interest" description="Disordered" evidence="1">
    <location>
        <begin position="215"/>
        <end position="248"/>
    </location>
</feature>
<accession>A0AAV7DYD8</accession>
<proteinExistence type="predicted"/>
<feature type="region of interest" description="Disordered" evidence="1">
    <location>
        <begin position="122"/>
        <end position="146"/>
    </location>
</feature>
<evidence type="ECO:0008006" key="5">
    <source>
        <dbReference type="Google" id="ProtNLM"/>
    </source>
</evidence>
<evidence type="ECO:0000313" key="3">
    <source>
        <dbReference type="EMBL" id="KAG9440552.1"/>
    </source>
</evidence>
<name>A0AAV7DYD8_ARIFI</name>
<dbReference type="EMBL" id="JAINDJ010000008">
    <property type="protein sequence ID" value="KAG9440552.1"/>
    <property type="molecule type" value="Genomic_DNA"/>
</dbReference>
<evidence type="ECO:0000313" key="4">
    <source>
        <dbReference type="Proteomes" id="UP000825729"/>
    </source>
</evidence>
<feature type="compositionally biased region" description="Polar residues" evidence="1">
    <location>
        <begin position="230"/>
        <end position="248"/>
    </location>
</feature>